<dbReference type="Gene3D" id="3.40.50.740">
    <property type="match status" value="1"/>
</dbReference>
<gene>
    <name evidence="10" type="ORF">FEM41_12415</name>
</gene>
<dbReference type="PIRSF" id="PIRSF000144">
    <property type="entry name" value="CbbBc"/>
    <property type="match status" value="1"/>
</dbReference>
<accession>A0A4P8YI31</accession>
<dbReference type="Gene3D" id="2.20.25.90">
    <property type="entry name" value="ADC-like domains"/>
    <property type="match status" value="1"/>
</dbReference>
<dbReference type="InterPro" id="IPR006656">
    <property type="entry name" value="Mopterin_OxRdtase"/>
</dbReference>
<dbReference type="InterPro" id="IPR006657">
    <property type="entry name" value="MoPterin_dinucl-bd_dom"/>
</dbReference>
<dbReference type="GO" id="GO:0003954">
    <property type="term" value="F:NADH dehydrogenase activity"/>
    <property type="evidence" value="ECO:0007669"/>
    <property type="project" value="TreeGrafter"/>
</dbReference>
<evidence type="ECO:0000256" key="2">
    <source>
        <dbReference type="ARBA" id="ARBA00001966"/>
    </source>
</evidence>
<proteinExistence type="predicted"/>
<dbReference type="KEGG" id="izh:FEM41_12415"/>
<keyword evidence="4" id="KW-0500">Molybdenum</keyword>
<dbReference type="Pfam" id="PF01568">
    <property type="entry name" value="Molydop_binding"/>
    <property type="match status" value="1"/>
</dbReference>
<sequence>MKKITSVCPYCGAGCKLKLVVDNNRITRVEAANGVTNQNELCLKGYYGWDFLNDTRLLTPRLKQPMIRYRKDGPLEPVTWDEAIRYTAERLSDIKARYGSQAIMTTGSSRGTGNETNYVMQKFARAVLNTNNVDCCARVCHGPSVAGLQQTLGNGAMSNAIADIENSRCLLIFGYNCADSHPIVARRVLKAKQRGARIIVCDPRKIETARIADLHLQLNNGSNMALVNAFIHVLLEEELYDRAWVARHTEGLEALRETVKNYAPESVEGITGVPAAAIRQAMRLYCAAPSATVMWGMGVTQFGQAVDVVKGLSSLALLTGNLGREHVGVGPVRGQNNVQGACDMGVLPDHFPGYQRVDDPRTRAKFAAAWGVDPAAMDNKIGVRITDVPHLALEGKIKAYYIMGEDPLQTEADLGLVRRGIEALDLLIVQDIFMTKTAEKADVLLPATSWGEHGGIFTCADRGFQRFEQAITPRDDVRRDWQIISQIASAMGYPMHYDSNQQIWDEMRELCPLFYGATWEKIGEMGHLQWPCPTLEHPGTPWLYQGGRFDTPSGKGQLYAAPWRPPAEQPDADYPLVLCTVREVGHYSCRSMTGNCAALQTLADEPGFVAIHPQDAAPLGIKEDHLVRVASRRGEVFSRARLSERVNPGAVYMTYQWWIGACNELTQDNMDPVSHTPETKYCAVRLLPIADQDRAESEVLAAYSEMKARLRAAAEPVMQP</sequence>
<keyword evidence="11" id="KW-1185">Reference proteome</keyword>
<dbReference type="PROSITE" id="PS51669">
    <property type="entry name" value="4FE4S_MOW_BIS_MGD"/>
    <property type="match status" value="1"/>
</dbReference>
<keyword evidence="3" id="KW-0004">4Fe-4S</keyword>
<comment type="cofactor">
    <cofactor evidence="1">
        <name>Mo-bis(molybdopterin guanine dinucleotide)</name>
        <dbReference type="ChEBI" id="CHEBI:60539"/>
    </cofactor>
</comment>
<dbReference type="OrthoDB" id="9810782at2"/>
<dbReference type="SUPFAM" id="SSF53706">
    <property type="entry name" value="Formate dehydrogenase/DMSO reductase, domains 1-3"/>
    <property type="match status" value="1"/>
</dbReference>
<dbReference type="GO" id="GO:0016020">
    <property type="term" value="C:membrane"/>
    <property type="evidence" value="ECO:0007669"/>
    <property type="project" value="TreeGrafter"/>
</dbReference>
<dbReference type="GO" id="GO:0051539">
    <property type="term" value="F:4 iron, 4 sulfur cluster binding"/>
    <property type="evidence" value="ECO:0007669"/>
    <property type="project" value="UniProtKB-KW"/>
</dbReference>
<dbReference type="InterPro" id="IPR041924">
    <property type="entry name" value="Formate_Dh-H_N"/>
</dbReference>
<dbReference type="GO" id="GO:0046872">
    <property type="term" value="F:metal ion binding"/>
    <property type="evidence" value="ECO:0007669"/>
    <property type="project" value="UniProtKB-KW"/>
</dbReference>
<dbReference type="EMBL" id="CP040428">
    <property type="protein sequence ID" value="QCT20395.1"/>
    <property type="molecule type" value="Genomic_DNA"/>
</dbReference>
<dbReference type="Pfam" id="PF04879">
    <property type="entry name" value="Molybdop_Fe4S4"/>
    <property type="match status" value="1"/>
</dbReference>
<name>A0A4P8YI31_9ENTR</name>
<dbReference type="Proteomes" id="UP000302163">
    <property type="component" value="Chromosome"/>
</dbReference>
<dbReference type="GO" id="GO:0043546">
    <property type="term" value="F:molybdopterin cofactor binding"/>
    <property type="evidence" value="ECO:0007669"/>
    <property type="project" value="InterPro"/>
</dbReference>
<keyword evidence="7" id="KW-0408">Iron</keyword>
<dbReference type="NCBIfam" id="TIGR01591">
    <property type="entry name" value="Fdh-alpha"/>
    <property type="match status" value="1"/>
</dbReference>
<evidence type="ECO:0000256" key="1">
    <source>
        <dbReference type="ARBA" id="ARBA00001942"/>
    </source>
</evidence>
<dbReference type="InterPro" id="IPR050123">
    <property type="entry name" value="Prok_molybdopt-oxidoreductase"/>
</dbReference>
<protein>
    <submittedName>
        <fullName evidence="10">Formate dehydrogenase subunit alpha</fullName>
    </submittedName>
</protein>
<dbReference type="InterPro" id="IPR009010">
    <property type="entry name" value="Asp_de-COase-like_dom_sf"/>
</dbReference>
<keyword evidence="8" id="KW-0411">Iron-sulfur</keyword>
<dbReference type="PROSITE" id="PS00490">
    <property type="entry name" value="MOLYBDOPTERIN_PROK_2"/>
    <property type="match status" value="1"/>
</dbReference>
<evidence type="ECO:0000256" key="3">
    <source>
        <dbReference type="ARBA" id="ARBA00022485"/>
    </source>
</evidence>
<dbReference type="GO" id="GO:0008863">
    <property type="term" value="F:formate dehydrogenase (NAD+) activity"/>
    <property type="evidence" value="ECO:0007669"/>
    <property type="project" value="InterPro"/>
</dbReference>
<dbReference type="InterPro" id="IPR006655">
    <property type="entry name" value="Mopterin_OxRdtase_prok_CS"/>
</dbReference>
<dbReference type="RefSeq" id="WP_138096270.1">
    <property type="nucleotide sequence ID" value="NZ_CP040428.1"/>
</dbReference>
<evidence type="ECO:0000256" key="5">
    <source>
        <dbReference type="ARBA" id="ARBA00022723"/>
    </source>
</evidence>
<dbReference type="InterPro" id="IPR006478">
    <property type="entry name" value="Formate_DH_asu"/>
</dbReference>
<evidence type="ECO:0000256" key="7">
    <source>
        <dbReference type="ARBA" id="ARBA00023004"/>
    </source>
</evidence>
<feature type="domain" description="4Fe-4S Mo/W bis-MGD-type" evidence="9">
    <location>
        <begin position="1"/>
        <end position="56"/>
    </location>
</feature>
<evidence type="ECO:0000313" key="11">
    <source>
        <dbReference type="Proteomes" id="UP000302163"/>
    </source>
</evidence>
<dbReference type="Gene3D" id="3.40.228.10">
    <property type="entry name" value="Dimethylsulfoxide Reductase, domain 2"/>
    <property type="match status" value="1"/>
</dbReference>
<comment type="cofactor">
    <cofactor evidence="2">
        <name>[4Fe-4S] cluster</name>
        <dbReference type="ChEBI" id="CHEBI:49883"/>
    </cofactor>
</comment>
<dbReference type="AlphaFoldDB" id="A0A4P8YI31"/>
<dbReference type="FunFam" id="2.20.25.90:FF:000001">
    <property type="entry name" value="Formate dehydrogenase subunit alpha"/>
    <property type="match status" value="1"/>
</dbReference>
<keyword evidence="6" id="KW-0560">Oxidoreductase</keyword>
<dbReference type="GO" id="GO:0022904">
    <property type="term" value="P:respiratory electron transport chain"/>
    <property type="evidence" value="ECO:0007669"/>
    <property type="project" value="TreeGrafter"/>
</dbReference>
<dbReference type="SUPFAM" id="SSF50692">
    <property type="entry name" value="ADC-like"/>
    <property type="match status" value="1"/>
</dbReference>
<dbReference type="InterPro" id="IPR006963">
    <property type="entry name" value="Mopterin_OxRdtase_4Fe-4S_dom"/>
</dbReference>
<reference evidence="10 11" key="1">
    <citation type="submission" date="2019-05" db="EMBL/GenBank/DDBJ databases">
        <title>Complete genome sequence of Izhakiella calystegiae KSNA2, an endophyte isolated from beach morning glory (Calystegia soldanella).</title>
        <authorList>
            <person name="Jiang L."/>
            <person name="Jeong J.C."/>
            <person name="Kim C.Y."/>
            <person name="Kim D.H."/>
            <person name="Kim S.W."/>
            <person name="Lee j."/>
        </authorList>
    </citation>
    <scope>NUCLEOTIDE SEQUENCE [LARGE SCALE GENOMIC DNA]</scope>
    <source>
        <strain evidence="10 11">KSNA2</strain>
    </source>
</reference>
<evidence type="ECO:0000256" key="8">
    <source>
        <dbReference type="ARBA" id="ARBA00023014"/>
    </source>
</evidence>
<organism evidence="10 11">
    <name type="scientific">Jejubacter calystegiae</name>
    <dbReference type="NCBI Taxonomy" id="2579935"/>
    <lineage>
        <taxon>Bacteria</taxon>
        <taxon>Pseudomonadati</taxon>
        <taxon>Pseudomonadota</taxon>
        <taxon>Gammaproteobacteria</taxon>
        <taxon>Enterobacterales</taxon>
        <taxon>Enterobacteriaceae</taxon>
        <taxon>Jejubacter</taxon>
    </lineage>
</organism>
<dbReference type="GO" id="GO:1990204">
    <property type="term" value="C:oxidoreductase complex"/>
    <property type="evidence" value="ECO:0007669"/>
    <property type="project" value="UniProtKB-ARBA"/>
</dbReference>
<evidence type="ECO:0000256" key="6">
    <source>
        <dbReference type="ARBA" id="ARBA00023002"/>
    </source>
</evidence>
<evidence type="ECO:0000256" key="4">
    <source>
        <dbReference type="ARBA" id="ARBA00022505"/>
    </source>
</evidence>
<dbReference type="GO" id="GO:0015942">
    <property type="term" value="P:formate metabolic process"/>
    <property type="evidence" value="ECO:0007669"/>
    <property type="project" value="InterPro"/>
</dbReference>
<evidence type="ECO:0000313" key="10">
    <source>
        <dbReference type="EMBL" id="QCT20395.1"/>
    </source>
</evidence>
<dbReference type="SMART" id="SM00926">
    <property type="entry name" value="Molybdop_Fe4S4"/>
    <property type="match status" value="1"/>
</dbReference>
<evidence type="ECO:0000259" key="9">
    <source>
        <dbReference type="PROSITE" id="PS51669"/>
    </source>
</evidence>
<dbReference type="FunFam" id="3.40.228.10:FF:000002">
    <property type="entry name" value="Formate dehydrogenase subunit alpha"/>
    <property type="match status" value="1"/>
</dbReference>
<dbReference type="PANTHER" id="PTHR43105">
    <property type="entry name" value="RESPIRATORY NITRATE REDUCTASE"/>
    <property type="match status" value="1"/>
</dbReference>
<dbReference type="PANTHER" id="PTHR43105:SF14">
    <property type="entry name" value="FORMATE DEHYDROGENASE H"/>
    <property type="match status" value="1"/>
</dbReference>
<dbReference type="Pfam" id="PF00384">
    <property type="entry name" value="Molybdopterin"/>
    <property type="match status" value="1"/>
</dbReference>
<dbReference type="CDD" id="cd02753">
    <property type="entry name" value="MopB_Formate-Dh-H"/>
    <property type="match status" value="1"/>
</dbReference>
<dbReference type="Gene3D" id="2.40.40.20">
    <property type="match status" value="1"/>
</dbReference>
<keyword evidence="5" id="KW-0479">Metal-binding</keyword>